<reference evidence="13 14" key="1">
    <citation type="submission" date="2018-06" db="EMBL/GenBank/DDBJ databases">
        <authorList>
            <consortium name="Pathogen Informatics"/>
            <person name="Doyle S."/>
        </authorList>
    </citation>
    <scope>NUCLEOTIDE SEQUENCE [LARGE SCALE GENOMIC DNA]</scope>
    <source>
        <strain evidence="13 14">NCTC12157</strain>
    </source>
</reference>
<keyword evidence="9 11" id="KW-0472">Membrane</keyword>
<comment type="similarity">
    <text evidence="3 11">Belongs to the membrane-bound acyltransferase family.</text>
</comment>
<dbReference type="EMBL" id="UGGO01000001">
    <property type="protein sequence ID" value="STQ44537.1"/>
    <property type="molecule type" value="Genomic_DNA"/>
</dbReference>
<evidence type="ECO:0000256" key="9">
    <source>
        <dbReference type="ARBA" id="ARBA00023136"/>
    </source>
</evidence>
<dbReference type="PANTHER" id="PTHR13285:SF23">
    <property type="entry name" value="TEICHOIC ACID D-ALANYLTRANSFERASE"/>
    <property type="match status" value="1"/>
</dbReference>
<dbReference type="InterPro" id="IPR024194">
    <property type="entry name" value="Ac/AlaTfrase_AlgI/DltB"/>
</dbReference>
<dbReference type="PANTHER" id="PTHR13285">
    <property type="entry name" value="ACYLTRANSFERASE"/>
    <property type="match status" value="1"/>
</dbReference>
<evidence type="ECO:0000256" key="11">
    <source>
        <dbReference type="PIRNR" id="PIRNR016636"/>
    </source>
</evidence>
<evidence type="ECO:0000256" key="5">
    <source>
        <dbReference type="ARBA" id="ARBA00022679"/>
    </source>
</evidence>
<keyword evidence="5 11" id="KW-0808">Transferase</keyword>
<evidence type="ECO:0000256" key="2">
    <source>
        <dbReference type="ARBA" id="ARBA00005182"/>
    </source>
</evidence>
<organism evidence="13 14">
    <name type="scientific">Ewingella americana</name>
    <dbReference type="NCBI Taxonomy" id="41202"/>
    <lineage>
        <taxon>Bacteria</taxon>
        <taxon>Pseudomonadati</taxon>
        <taxon>Pseudomonadota</taxon>
        <taxon>Gammaproteobacteria</taxon>
        <taxon>Enterobacterales</taxon>
        <taxon>Yersiniaceae</taxon>
        <taxon>Ewingella</taxon>
    </lineage>
</organism>
<evidence type="ECO:0000256" key="6">
    <source>
        <dbReference type="ARBA" id="ARBA00022692"/>
    </source>
</evidence>
<feature type="transmembrane region" description="Helical" evidence="12">
    <location>
        <begin position="6"/>
        <end position="23"/>
    </location>
</feature>
<protein>
    <recommendedName>
        <fullName evidence="11">Probable alginate O-acetylase</fullName>
        <ecNumber evidence="11">2.3.1.-</ecNumber>
    </recommendedName>
</protein>
<dbReference type="UniPathway" id="UPA00286"/>
<evidence type="ECO:0000256" key="1">
    <source>
        <dbReference type="ARBA" id="ARBA00004651"/>
    </source>
</evidence>
<accession>A0A377NEK9</accession>
<dbReference type="GO" id="GO:0005886">
    <property type="term" value="C:plasma membrane"/>
    <property type="evidence" value="ECO:0007669"/>
    <property type="project" value="UniProtKB-SubCell"/>
</dbReference>
<keyword evidence="7 11" id="KW-0016">Alginate biosynthesis</keyword>
<evidence type="ECO:0000313" key="14">
    <source>
        <dbReference type="Proteomes" id="UP000254304"/>
    </source>
</evidence>
<keyword evidence="6 11" id="KW-0812">Transmembrane</keyword>
<evidence type="ECO:0000313" key="13">
    <source>
        <dbReference type="EMBL" id="STQ44537.1"/>
    </source>
</evidence>
<evidence type="ECO:0000256" key="4">
    <source>
        <dbReference type="ARBA" id="ARBA00022475"/>
    </source>
</evidence>
<feature type="transmembrane region" description="Helical" evidence="12">
    <location>
        <begin position="238"/>
        <end position="260"/>
    </location>
</feature>
<dbReference type="GO" id="GO:0016746">
    <property type="term" value="F:acyltransferase activity"/>
    <property type="evidence" value="ECO:0007669"/>
    <property type="project" value="UniProtKB-KW"/>
</dbReference>
<dbReference type="Proteomes" id="UP000254304">
    <property type="component" value="Unassembled WGS sequence"/>
</dbReference>
<feature type="transmembrane region" description="Helical" evidence="12">
    <location>
        <begin position="114"/>
        <end position="135"/>
    </location>
</feature>
<evidence type="ECO:0000256" key="10">
    <source>
        <dbReference type="ARBA" id="ARBA00023315"/>
    </source>
</evidence>
<keyword evidence="11" id="KW-0997">Cell inner membrane</keyword>
<dbReference type="Pfam" id="PF03062">
    <property type="entry name" value="MBOAT"/>
    <property type="match status" value="1"/>
</dbReference>
<feature type="transmembrane region" description="Helical" evidence="12">
    <location>
        <begin position="453"/>
        <end position="478"/>
    </location>
</feature>
<evidence type="ECO:0000256" key="8">
    <source>
        <dbReference type="ARBA" id="ARBA00022989"/>
    </source>
</evidence>
<name>A0A377NEK9_9GAMM</name>
<comment type="pathway">
    <text evidence="2 11">Glycan biosynthesis; alginate biosynthesis.</text>
</comment>
<dbReference type="PIRSF" id="PIRSF500217">
    <property type="entry name" value="AlgI"/>
    <property type="match status" value="1"/>
</dbReference>
<dbReference type="AlphaFoldDB" id="A0A377NEK9"/>
<dbReference type="InterPro" id="IPR051085">
    <property type="entry name" value="MB_O-acyltransferase"/>
</dbReference>
<proteinExistence type="inferred from homology"/>
<feature type="transmembrane region" description="Helical" evidence="12">
    <location>
        <begin position="300"/>
        <end position="317"/>
    </location>
</feature>
<dbReference type="EC" id="2.3.1.-" evidence="11"/>
<dbReference type="PIRSF" id="PIRSF016636">
    <property type="entry name" value="AlgI_DltB"/>
    <property type="match status" value="1"/>
</dbReference>
<dbReference type="InterPro" id="IPR028362">
    <property type="entry name" value="AlgI"/>
</dbReference>
<feature type="transmembrane region" description="Helical" evidence="12">
    <location>
        <begin position="347"/>
        <end position="367"/>
    </location>
</feature>
<sequence>MLFNSLEYSVIFLPISVLMYLLLRRFSILASKLWVCTTSLYFYTFFTYQFIPFLILSIILNYALLTIVLNRNAKLGLYSSIIFNVACLGYFKYFNFFSQNIDTALNLNIPHIDIIAPLAISFYTFQQISLAVSVYRKQTSNLGPVDYCAYILFFPKLISGPITDYEVISRQLNNRESYIGRYFAPAIFIFSAGLFKKIVMASYFGSIADQGYINLSTISTIDSWVTSLSYTMQLYFDFSGYTDMAIGSALLFGVILPINFNSPYKATDLQDFWRRWHITLSTWLRNFVYIPLGGNRKGDIRTYINLFLTFLIGGFWHGAGWNFLAWGALHGVGLVVHRYWSQSGFKMPAVLGWFITFNYVNITWIFFRTENLTDARNILYKMFPMHFSSEKGVIFNQPFAESLLLQSQHDGMFMLAACLMAVLICLIPFNTNSIVESAKSKQVGFVTDILRPAIYSLGLCIAIIVSLGGAAPGSFIYFNF</sequence>
<evidence type="ECO:0000256" key="12">
    <source>
        <dbReference type="SAM" id="Phobius"/>
    </source>
</evidence>
<dbReference type="InterPro" id="IPR004299">
    <property type="entry name" value="MBOAT_fam"/>
</dbReference>
<feature type="transmembrane region" description="Helical" evidence="12">
    <location>
        <begin position="412"/>
        <end position="432"/>
    </location>
</feature>
<feature type="transmembrane region" description="Helical" evidence="12">
    <location>
        <begin position="178"/>
        <end position="195"/>
    </location>
</feature>
<feature type="transmembrane region" description="Helical" evidence="12">
    <location>
        <begin position="50"/>
        <end position="68"/>
    </location>
</feature>
<gene>
    <name evidence="13" type="primary">dltB</name>
    <name evidence="13" type="ORF">NCTC12157_02259</name>
</gene>
<evidence type="ECO:0000256" key="3">
    <source>
        <dbReference type="ARBA" id="ARBA00010323"/>
    </source>
</evidence>
<dbReference type="GO" id="GO:0042121">
    <property type="term" value="P:alginic acid biosynthetic process"/>
    <property type="evidence" value="ECO:0007669"/>
    <property type="project" value="UniProtKB-UniRule"/>
</dbReference>
<comment type="subcellular location">
    <subcellularLocation>
        <location evidence="11">Cell inner membrane</location>
    </subcellularLocation>
    <subcellularLocation>
        <location evidence="1">Cell membrane</location>
        <topology evidence="1">Multi-pass membrane protein</topology>
    </subcellularLocation>
</comment>
<keyword evidence="4 11" id="KW-1003">Cell membrane</keyword>
<keyword evidence="10 11" id="KW-0012">Acyltransferase</keyword>
<feature type="transmembrane region" description="Helical" evidence="12">
    <location>
        <begin position="75"/>
        <end position="94"/>
    </location>
</feature>
<evidence type="ECO:0000256" key="7">
    <source>
        <dbReference type="ARBA" id="ARBA00022841"/>
    </source>
</evidence>
<keyword evidence="8 12" id="KW-1133">Transmembrane helix</keyword>